<dbReference type="GO" id="GO:0009117">
    <property type="term" value="P:nucleotide metabolic process"/>
    <property type="evidence" value="ECO:0007669"/>
    <property type="project" value="UniProtKB-KW"/>
</dbReference>
<proteinExistence type="inferred from homology"/>
<dbReference type="PANTHER" id="PTHR11409">
    <property type="entry name" value="ADENOSINE DEAMINASE"/>
    <property type="match status" value="1"/>
</dbReference>
<keyword evidence="3 9" id="KW-0378">Hydrolase</keyword>
<dbReference type="GO" id="GO:0009168">
    <property type="term" value="P:purine ribonucleoside monophosphate biosynthetic process"/>
    <property type="evidence" value="ECO:0007669"/>
    <property type="project" value="UniProtKB-UniRule"/>
</dbReference>
<dbReference type="EMBL" id="MIKB01000015">
    <property type="protein sequence ID" value="OEG15625.1"/>
    <property type="molecule type" value="Genomic_DNA"/>
</dbReference>
<dbReference type="CDD" id="cd01320">
    <property type="entry name" value="ADA"/>
    <property type="match status" value="1"/>
</dbReference>
<dbReference type="GO" id="GO:0046936">
    <property type="term" value="F:2'-deoxyadenosine deaminase activity"/>
    <property type="evidence" value="ECO:0007669"/>
    <property type="project" value="RHEA"/>
</dbReference>
<feature type="binding site" evidence="9">
    <location>
        <position position="296"/>
    </location>
    <ligand>
        <name>Zn(2+)</name>
        <dbReference type="ChEBI" id="CHEBI:29105"/>
        <note>catalytic</note>
    </ligand>
</feature>
<evidence type="ECO:0000256" key="3">
    <source>
        <dbReference type="ARBA" id="ARBA00022801"/>
    </source>
</evidence>
<dbReference type="STRING" id="903983.BCR23_09170"/>
<keyword evidence="12" id="KW-1185">Reference proteome</keyword>
<evidence type="ECO:0000259" key="10">
    <source>
        <dbReference type="Pfam" id="PF00962"/>
    </source>
</evidence>
<evidence type="ECO:0000256" key="5">
    <source>
        <dbReference type="ARBA" id="ARBA00023080"/>
    </source>
</evidence>
<dbReference type="GO" id="GO:0004000">
    <property type="term" value="F:adenosine deaminase activity"/>
    <property type="evidence" value="ECO:0007669"/>
    <property type="project" value="UniProtKB-UniRule"/>
</dbReference>
<name>A0A1E5GSM3_9ENTE</name>
<comment type="function">
    <text evidence="9">Catalyzes the hydrolytic deamination of adenosine and 2-deoxyadenosine.</text>
</comment>
<comment type="caution">
    <text evidence="9">Lacks conserved residue(s) required for the propagation of feature annotation.</text>
</comment>
<feature type="active site" description="Proton donor" evidence="9">
    <location>
        <position position="219"/>
    </location>
</feature>
<evidence type="ECO:0000256" key="7">
    <source>
        <dbReference type="ARBA" id="ARBA00047989"/>
    </source>
</evidence>
<dbReference type="GO" id="GO:0043103">
    <property type="term" value="P:hypoxanthine salvage"/>
    <property type="evidence" value="ECO:0007669"/>
    <property type="project" value="TreeGrafter"/>
</dbReference>
<feature type="binding site" evidence="9">
    <location>
        <position position="34"/>
    </location>
    <ligand>
        <name>Zn(2+)</name>
        <dbReference type="ChEBI" id="CHEBI:29105"/>
        <note>catalytic</note>
    </ligand>
</feature>
<dbReference type="HAMAP" id="MF_00540">
    <property type="entry name" value="A_deaminase"/>
    <property type="match status" value="1"/>
</dbReference>
<dbReference type="Gene3D" id="3.20.20.140">
    <property type="entry name" value="Metal-dependent hydrolases"/>
    <property type="match status" value="1"/>
</dbReference>
<accession>A0A1E5GSM3</accession>
<evidence type="ECO:0000256" key="9">
    <source>
        <dbReference type="HAMAP-Rule" id="MF_00540"/>
    </source>
</evidence>
<dbReference type="SUPFAM" id="SSF51556">
    <property type="entry name" value="Metallo-dependent hydrolases"/>
    <property type="match status" value="1"/>
</dbReference>
<dbReference type="InterPro" id="IPR032466">
    <property type="entry name" value="Metal_Hydrolase"/>
</dbReference>
<keyword evidence="2 9" id="KW-0479">Metal-binding</keyword>
<dbReference type="GO" id="GO:0005829">
    <property type="term" value="C:cytosol"/>
    <property type="evidence" value="ECO:0007669"/>
    <property type="project" value="TreeGrafter"/>
</dbReference>
<dbReference type="InterPro" id="IPR006330">
    <property type="entry name" value="Ado/ade_deaminase"/>
</dbReference>
<dbReference type="PANTHER" id="PTHR11409:SF43">
    <property type="entry name" value="ADENOSINE DEAMINASE"/>
    <property type="match status" value="1"/>
</dbReference>
<comment type="caution">
    <text evidence="11">The sequence shown here is derived from an EMBL/GenBank/DDBJ whole genome shotgun (WGS) entry which is preliminary data.</text>
</comment>
<feature type="binding site" evidence="9">
    <location>
        <position position="32"/>
    </location>
    <ligand>
        <name>Zn(2+)</name>
        <dbReference type="ChEBI" id="CHEBI:29105"/>
        <note>catalytic</note>
    </ligand>
</feature>
<feature type="binding site" evidence="9">
    <location>
        <position position="34"/>
    </location>
    <ligand>
        <name>substrate</name>
    </ligand>
</feature>
<keyword evidence="4 9" id="KW-0862">Zinc</keyword>
<gene>
    <name evidence="9" type="primary">add</name>
    <name evidence="11" type="ORF">BCR23_09170</name>
</gene>
<evidence type="ECO:0000256" key="8">
    <source>
        <dbReference type="ARBA" id="ARBA00049213"/>
    </source>
</evidence>
<dbReference type="GO" id="GO:0046103">
    <property type="term" value="P:inosine biosynthetic process"/>
    <property type="evidence" value="ECO:0007669"/>
    <property type="project" value="TreeGrafter"/>
</dbReference>
<feature type="domain" description="Adenosine deaminase" evidence="10">
    <location>
        <begin position="27"/>
        <end position="349"/>
    </location>
</feature>
<dbReference type="GO" id="GO:0008270">
    <property type="term" value="F:zinc ion binding"/>
    <property type="evidence" value="ECO:0007669"/>
    <property type="project" value="UniProtKB-UniRule"/>
</dbReference>
<evidence type="ECO:0000313" key="11">
    <source>
        <dbReference type="EMBL" id="OEG15625.1"/>
    </source>
</evidence>
<evidence type="ECO:0000256" key="4">
    <source>
        <dbReference type="ARBA" id="ARBA00022833"/>
    </source>
</evidence>
<feature type="binding site" evidence="9">
    <location>
        <position position="216"/>
    </location>
    <ligand>
        <name>Zn(2+)</name>
        <dbReference type="ChEBI" id="CHEBI:29105"/>
        <note>catalytic</note>
    </ligand>
</feature>
<comment type="similarity">
    <text evidence="9">Belongs to the metallo-dependent hydrolases superfamily. Adenosine and AMP deaminases family. Adenosine deaminase subfamily.</text>
</comment>
<organism evidence="11 12">
    <name type="scientific">Enterococcus quebecensis</name>
    <dbReference type="NCBI Taxonomy" id="903983"/>
    <lineage>
        <taxon>Bacteria</taxon>
        <taxon>Bacillati</taxon>
        <taxon>Bacillota</taxon>
        <taxon>Bacilli</taxon>
        <taxon>Lactobacillales</taxon>
        <taxon>Enterococcaceae</taxon>
        <taxon>Enterococcus</taxon>
    </lineage>
</organism>
<dbReference type="InterPro" id="IPR001365">
    <property type="entry name" value="A_deaminase_dom"/>
</dbReference>
<feature type="binding site" evidence="9">
    <location>
        <position position="189"/>
    </location>
    <ligand>
        <name>substrate</name>
    </ligand>
</feature>
<dbReference type="NCBIfam" id="TIGR01430">
    <property type="entry name" value="aden_deam"/>
    <property type="match status" value="1"/>
</dbReference>
<comment type="cofactor">
    <cofactor evidence="9">
        <name>Zn(2+)</name>
        <dbReference type="ChEBI" id="CHEBI:29105"/>
    </cofactor>
    <text evidence="9">Binds 1 zinc ion per subunit.</text>
</comment>
<evidence type="ECO:0000313" key="12">
    <source>
        <dbReference type="Proteomes" id="UP000094764"/>
    </source>
</evidence>
<dbReference type="InterPro" id="IPR028893">
    <property type="entry name" value="A_deaminase"/>
</dbReference>
<feature type="site" description="Important for catalytic activity" evidence="9">
    <location>
        <position position="239"/>
    </location>
</feature>
<dbReference type="Pfam" id="PF00962">
    <property type="entry name" value="A_deaminase"/>
    <property type="match status" value="1"/>
</dbReference>
<dbReference type="Proteomes" id="UP000094764">
    <property type="component" value="Unassembled WGS sequence"/>
</dbReference>
<reference evidence="12" key="1">
    <citation type="submission" date="2016-09" db="EMBL/GenBank/DDBJ databases">
        <authorList>
            <person name="Gulvik C.A."/>
        </authorList>
    </citation>
    <scope>NUCLEOTIDE SEQUENCE [LARGE SCALE GENOMIC DNA]</scope>
    <source>
        <strain evidence="12">LMG 26306</strain>
    </source>
</reference>
<keyword evidence="5 9" id="KW-0546">Nucleotide metabolism</keyword>
<dbReference type="AlphaFoldDB" id="A0A1E5GSM3"/>
<feature type="binding site" evidence="9">
    <location>
        <position position="36"/>
    </location>
    <ligand>
        <name>substrate</name>
    </ligand>
</feature>
<evidence type="ECO:0000256" key="6">
    <source>
        <dbReference type="ARBA" id="ARBA00031852"/>
    </source>
</evidence>
<protein>
    <recommendedName>
        <fullName evidence="1 9">Adenosine deaminase</fullName>
        <ecNumber evidence="1 9">3.5.4.4</ecNumber>
    </recommendedName>
    <alternativeName>
        <fullName evidence="6 9">Adenosine aminohydrolase</fullName>
    </alternativeName>
</protein>
<evidence type="ECO:0000256" key="2">
    <source>
        <dbReference type="ARBA" id="ARBA00022723"/>
    </source>
</evidence>
<evidence type="ECO:0000256" key="1">
    <source>
        <dbReference type="ARBA" id="ARBA00012784"/>
    </source>
</evidence>
<comment type="catalytic activity">
    <reaction evidence="7">
        <text>adenosine + H2O + H(+) = inosine + NH4(+)</text>
        <dbReference type="Rhea" id="RHEA:24408"/>
        <dbReference type="ChEBI" id="CHEBI:15377"/>
        <dbReference type="ChEBI" id="CHEBI:15378"/>
        <dbReference type="ChEBI" id="CHEBI:16335"/>
        <dbReference type="ChEBI" id="CHEBI:17596"/>
        <dbReference type="ChEBI" id="CHEBI:28938"/>
        <dbReference type="EC" id="3.5.4.4"/>
    </reaction>
    <physiologicalReaction direction="left-to-right" evidence="7">
        <dbReference type="Rhea" id="RHEA:24409"/>
    </physiologicalReaction>
</comment>
<comment type="catalytic activity">
    <reaction evidence="8">
        <text>2'-deoxyadenosine + H2O + H(+) = 2'-deoxyinosine + NH4(+)</text>
        <dbReference type="Rhea" id="RHEA:28190"/>
        <dbReference type="ChEBI" id="CHEBI:15377"/>
        <dbReference type="ChEBI" id="CHEBI:15378"/>
        <dbReference type="ChEBI" id="CHEBI:17256"/>
        <dbReference type="ChEBI" id="CHEBI:28938"/>
        <dbReference type="ChEBI" id="CHEBI:28997"/>
        <dbReference type="EC" id="3.5.4.4"/>
    </reaction>
    <physiologicalReaction direction="left-to-right" evidence="8">
        <dbReference type="Rhea" id="RHEA:28191"/>
    </physiologicalReaction>
</comment>
<sequence length="355" mass="39898">MNLAYCKIILQRRKDDTVKRELVKKLPKIELHCHLDGSIRPETLRKIAEQQDISLPTDDGQLKQLLVAPKDCQDLNDYLKRFELVLTCLQTETALQTAAFDIISQAAEENIQYIEVRFAPSLHTEKGLSLPKIVTAVLAGLNQGQQQFGVKSNALLCGMRHEALTEIEKIVHLAEEFKESGVVGFDLAGNEVDFPPYTFEETLALANQLNIPLTLHAGECGCGKNVADAVYLGAKRIGHGIALKDTPEYFSLIKEKDILIEMCPTSNFQTKTVTDLADYPFQLFLDSGIKVCINTDNRTVSDTTLTDEFMKLHEWYDITYTDMEQLNRNAIEGAFISNNEKQALHEQLTTGYQLD</sequence>
<dbReference type="EC" id="3.5.4.4" evidence="1 9"/>
<dbReference type="GO" id="GO:0006154">
    <property type="term" value="P:adenosine catabolic process"/>
    <property type="evidence" value="ECO:0007669"/>
    <property type="project" value="TreeGrafter"/>
</dbReference>